<proteinExistence type="predicted"/>
<dbReference type="AlphaFoldDB" id="A0A2N5DYE9"/>
<dbReference type="GO" id="GO:0003677">
    <property type="term" value="F:DNA binding"/>
    <property type="evidence" value="ECO:0007669"/>
    <property type="project" value="UniProtKB-KW"/>
</dbReference>
<feature type="domain" description="HTH cro/C1-type" evidence="2">
    <location>
        <begin position="14"/>
        <end position="68"/>
    </location>
</feature>
<dbReference type="NCBIfam" id="TIGR02607">
    <property type="entry name" value="antidote_HigA"/>
    <property type="match status" value="1"/>
</dbReference>
<reference evidence="3 4" key="1">
    <citation type="submission" date="2017-12" db="EMBL/GenBank/DDBJ databases">
        <title>Characterization of six clinical isolates of Enterochimera gen. nov., a novel genus of the Yersiniaciae family and the three species Enterochimera arupensis sp. nov., Enterochimera coloradensis sp. nov, and Enterochimera californica sp. nov.</title>
        <authorList>
            <person name="Rossi A."/>
            <person name="Fisher M."/>
        </authorList>
    </citation>
    <scope>NUCLEOTIDE SEQUENCE [LARGE SCALE GENOMIC DNA]</scope>
    <source>
        <strain evidence="4">2015-Iso6</strain>
    </source>
</reference>
<sequence>MMNMYNPPHPGHLVRETMEELGLSARQLALALDVAPTTLQRLVNCQSDISSEMAIRLAEVIGSSPEVWLSLQCKYDLWQARNRVDVSRLHRLTA</sequence>
<evidence type="ECO:0000259" key="2">
    <source>
        <dbReference type="PROSITE" id="PS50943"/>
    </source>
</evidence>
<dbReference type="CDD" id="cd00093">
    <property type="entry name" value="HTH_XRE"/>
    <property type="match status" value="1"/>
</dbReference>
<accession>A0A2N5DYE9</accession>
<dbReference type="InterPro" id="IPR001387">
    <property type="entry name" value="Cro/C1-type_HTH"/>
</dbReference>
<dbReference type="InterPro" id="IPR010982">
    <property type="entry name" value="Lambda_DNA-bd_dom_sf"/>
</dbReference>
<dbReference type="InterPro" id="IPR013430">
    <property type="entry name" value="Toxin_antidote_HigA"/>
</dbReference>
<gene>
    <name evidence="3" type="primary">higA</name>
    <name evidence="3" type="ORF">CYR55_18680</name>
</gene>
<dbReference type="PANTHER" id="PTHR36924:SF1">
    <property type="entry name" value="ANTITOXIN HIGA-1"/>
    <property type="match status" value="1"/>
</dbReference>
<dbReference type="PANTHER" id="PTHR36924">
    <property type="entry name" value="ANTITOXIN HIGA-1"/>
    <property type="match status" value="1"/>
</dbReference>
<dbReference type="Gene3D" id="1.10.260.40">
    <property type="entry name" value="lambda repressor-like DNA-binding domains"/>
    <property type="match status" value="1"/>
</dbReference>
<dbReference type="SMART" id="SM00530">
    <property type="entry name" value="HTH_XRE"/>
    <property type="match status" value="1"/>
</dbReference>
<keyword evidence="1" id="KW-0238">DNA-binding</keyword>
<keyword evidence="4" id="KW-1185">Reference proteome</keyword>
<dbReference type="Proteomes" id="UP000234240">
    <property type="component" value="Unassembled WGS sequence"/>
</dbReference>
<protein>
    <submittedName>
        <fullName evidence="3">Addiction module antidote protein, HigA family</fullName>
    </submittedName>
</protein>
<organism evidence="3 4">
    <name type="scientific">Chimaeribacter californicus</name>
    <dbReference type="NCBI Taxonomy" id="2060067"/>
    <lineage>
        <taxon>Bacteria</taxon>
        <taxon>Pseudomonadati</taxon>
        <taxon>Pseudomonadota</taxon>
        <taxon>Gammaproteobacteria</taxon>
        <taxon>Enterobacterales</taxon>
        <taxon>Yersiniaceae</taxon>
        <taxon>Chimaeribacter</taxon>
    </lineage>
</organism>
<dbReference type="Pfam" id="PF01381">
    <property type="entry name" value="HTH_3"/>
    <property type="match status" value="1"/>
</dbReference>
<dbReference type="EMBL" id="PJZF01000020">
    <property type="protein sequence ID" value="PLR32604.1"/>
    <property type="molecule type" value="Genomic_DNA"/>
</dbReference>
<name>A0A2N5DYE9_9GAMM</name>
<evidence type="ECO:0000313" key="4">
    <source>
        <dbReference type="Proteomes" id="UP000234240"/>
    </source>
</evidence>
<dbReference type="PROSITE" id="PS50943">
    <property type="entry name" value="HTH_CROC1"/>
    <property type="match status" value="1"/>
</dbReference>
<dbReference type="OrthoDB" id="9793869at2"/>
<comment type="caution">
    <text evidence="3">The sequence shown here is derived from an EMBL/GenBank/DDBJ whole genome shotgun (WGS) entry which is preliminary data.</text>
</comment>
<evidence type="ECO:0000256" key="1">
    <source>
        <dbReference type="ARBA" id="ARBA00023125"/>
    </source>
</evidence>
<evidence type="ECO:0000313" key="3">
    <source>
        <dbReference type="EMBL" id="PLR32604.1"/>
    </source>
</evidence>
<dbReference type="SUPFAM" id="SSF47413">
    <property type="entry name" value="lambda repressor-like DNA-binding domains"/>
    <property type="match status" value="1"/>
</dbReference>
<dbReference type="RefSeq" id="WP_101817866.1">
    <property type="nucleotide sequence ID" value="NZ_PJZF01000020.1"/>
</dbReference>